<protein>
    <submittedName>
        <fullName evidence="1">Uncharacterized protein</fullName>
    </submittedName>
</protein>
<comment type="caution">
    <text evidence="1">The sequence shown here is derived from an EMBL/GenBank/DDBJ whole genome shotgun (WGS) entry which is preliminary data.</text>
</comment>
<evidence type="ECO:0000313" key="2">
    <source>
        <dbReference type="Proteomes" id="UP001139494"/>
    </source>
</evidence>
<evidence type="ECO:0000313" key="1">
    <source>
        <dbReference type="EMBL" id="MCQ4333306.1"/>
    </source>
</evidence>
<proteinExistence type="predicted"/>
<sequence>MYVVESAINKFEAGETEKLDHTEMRLFIEFITDPTEFHPEGERQKALEQLNRLTPFPFLREE</sequence>
<dbReference type="Proteomes" id="UP001139494">
    <property type="component" value="Unassembled WGS sequence"/>
</dbReference>
<accession>A0A9R1CTE0</accession>
<dbReference type="RefSeq" id="WP_256029330.1">
    <property type="nucleotide sequence ID" value="NZ_JAHLKM010000007.1"/>
</dbReference>
<dbReference type="AlphaFoldDB" id="A0A9R1CTE0"/>
<name>A0A9R1CTE0_9EURY</name>
<gene>
    <name evidence="1" type="ORF">KM295_07410</name>
</gene>
<organism evidence="1 2">
    <name type="scientific">Natronomonas aquatica</name>
    <dbReference type="NCBI Taxonomy" id="2841590"/>
    <lineage>
        <taxon>Archaea</taxon>
        <taxon>Methanobacteriati</taxon>
        <taxon>Methanobacteriota</taxon>
        <taxon>Stenosarchaea group</taxon>
        <taxon>Halobacteria</taxon>
        <taxon>Halobacteriales</taxon>
        <taxon>Natronomonadaceae</taxon>
        <taxon>Natronomonas</taxon>
    </lineage>
</organism>
<reference evidence="1" key="1">
    <citation type="journal article" date="2023" name="Front. Microbiol.">
        <title>Genomic-based phylogenetic and metabolic analyses of the genus Natronomonas, and description of Natronomonas aquatica sp. nov.</title>
        <authorList>
            <person name="Garcia-Roldan A."/>
            <person name="Duran-Viseras A."/>
            <person name="de la Haba R.R."/>
            <person name="Corral P."/>
            <person name="Sanchez-Porro C."/>
            <person name="Ventosa A."/>
        </authorList>
    </citation>
    <scope>NUCLEOTIDE SEQUENCE</scope>
    <source>
        <strain evidence="1">F2-12</strain>
    </source>
</reference>
<keyword evidence="2" id="KW-1185">Reference proteome</keyword>
<dbReference type="EMBL" id="JAHLKM010000007">
    <property type="protein sequence ID" value="MCQ4333306.1"/>
    <property type="molecule type" value="Genomic_DNA"/>
</dbReference>